<dbReference type="Proteomes" id="UP001150603">
    <property type="component" value="Unassembled WGS sequence"/>
</dbReference>
<comment type="caution">
    <text evidence="1">The sequence shown here is derived from an EMBL/GenBank/DDBJ whole genome shotgun (WGS) entry which is preliminary data.</text>
</comment>
<organism evidence="1 2">
    <name type="scientific">Linderina macrospora</name>
    <dbReference type="NCBI Taxonomy" id="4868"/>
    <lineage>
        <taxon>Eukaryota</taxon>
        <taxon>Fungi</taxon>
        <taxon>Fungi incertae sedis</taxon>
        <taxon>Zoopagomycota</taxon>
        <taxon>Kickxellomycotina</taxon>
        <taxon>Kickxellomycetes</taxon>
        <taxon>Kickxellales</taxon>
        <taxon>Kickxellaceae</taxon>
        <taxon>Linderina</taxon>
    </lineage>
</organism>
<reference evidence="1" key="1">
    <citation type="submission" date="2022-07" db="EMBL/GenBank/DDBJ databases">
        <title>Phylogenomic reconstructions and comparative analyses of Kickxellomycotina fungi.</title>
        <authorList>
            <person name="Reynolds N.K."/>
            <person name="Stajich J.E."/>
            <person name="Barry K."/>
            <person name="Grigoriev I.V."/>
            <person name="Crous P."/>
            <person name="Smith M.E."/>
        </authorList>
    </citation>
    <scope>NUCLEOTIDE SEQUENCE</scope>
    <source>
        <strain evidence="1">NRRL 5244</strain>
    </source>
</reference>
<keyword evidence="2" id="KW-1185">Reference proteome</keyword>
<sequence length="454" mass="50663">MLSALALFLRTELEPLLSGKLSDNPIASQLLQELDEIELASQSSLQPSRRSLVLPQPKHRNASCTFQSETDRAPPPKPPIAIDFTLTDSVLAKIQQLANRHDDTHICWLTVFIGAALVHGLKLLVLSDASAPLDAPIRVLNDLDRAIVVAGASGQQLEWIYKVRELVESSFSPALSVPEQPKNTPVDVIPELSDLEFPVKTYAVDDMDMVRFLTMVQDTSSSVPFIIQGAISFWSALTTRKWADLEYLRSAVGHHRLVPVELGARYTDSDWSQQLMPFGDYLDQLIYPSQCANPPEVGYLAQHNLFTQASRLKRDFSLPDYTQIETGRRAVPEDSVAGSDGVLVNAWLGPRGTVSPLHFDKYDNVFAQVVGYKYLRFYAPGETENVYPFPPGSALCNTSQVDVNEPDLQRFALFSQARYLECYLGPGDLLYLPVCSSHTTHSHTRYALEKHRQH</sequence>
<evidence type="ECO:0000313" key="1">
    <source>
        <dbReference type="EMBL" id="KAJ1943528.1"/>
    </source>
</evidence>
<gene>
    <name evidence="1" type="ORF">FBU59_002882</name>
</gene>
<dbReference type="EMBL" id="JANBPW010001685">
    <property type="protein sequence ID" value="KAJ1943528.1"/>
    <property type="molecule type" value="Genomic_DNA"/>
</dbReference>
<accession>A0ACC1J9X7</accession>
<evidence type="ECO:0000313" key="2">
    <source>
        <dbReference type="Proteomes" id="UP001150603"/>
    </source>
</evidence>
<name>A0ACC1J9X7_9FUNG</name>
<protein>
    <submittedName>
        <fullName evidence="1">Uncharacterized protein</fullName>
    </submittedName>
</protein>
<proteinExistence type="predicted"/>